<evidence type="ECO:0000256" key="6">
    <source>
        <dbReference type="ARBA" id="ARBA00022932"/>
    </source>
</evidence>
<feature type="domain" description="DNA polymerase III delta N-terminal" evidence="9">
    <location>
        <begin position="16"/>
        <end position="141"/>
    </location>
</feature>
<name>A0A1S6IMY0_9LACT</name>
<keyword evidence="12" id="KW-1185">Reference proteome</keyword>
<evidence type="ECO:0000256" key="8">
    <source>
        <dbReference type="ARBA" id="ARBA00049244"/>
    </source>
</evidence>
<gene>
    <name evidence="11" type="ORF">BW727_100523</name>
</gene>
<keyword evidence="5" id="KW-0235">DNA replication</keyword>
<dbReference type="InterPro" id="IPR005790">
    <property type="entry name" value="DNA_polIII_delta"/>
</dbReference>
<proteinExistence type="inferred from homology"/>
<keyword evidence="3" id="KW-0808">Transferase</keyword>
<dbReference type="GO" id="GO:0006261">
    <property type="term" value="P:DNA-templated DNA replication"/>
    <property type="evidence" value="ECO:0007669"/>
    <property type="project" value="TreeGrafter"/>
</dbReference>
<dbReference type="Gene3D" id="3.40.50.300">
    <property type="entry name" value="P-loop containing nucleotide triphosphate hydrolases"/>
    <property type="match status" value="1"/>
</dbReference>
<dbReference type="InterPro" id="IPR048466">
    <property type="entry name" value="DNA_pol3_delta-like_C"/>
</dbReference>
<evidence type="ECO:0000313" key="12">
    <source>
        <dbReference type="Proteomes" id="UP000188993"/>
    </source>
</evidence>
<evidence type="ECO:0000256" key="3">
    <source>
        <dbReference type="ARBA" id="ARBA00022679"/>
    </source>
</evidence>
<dbReference type="InterPro" id="IPR008921">
    <property type="entry name" value="DNA_pol3_clamp-load_cplx_C"/>
</dbReference>
<organism evidence="11 12">
    <name type="scientific">Jeotgalibaca dankookensis</name>
    <dbReference type="NCBI Taxonomy" id="708126"/>
    <lineage>
        <taxon>Bacteria</taxon>
        <taxon>Bacillati</taxon>
        <taxon>Bacillota</taxon>
        <taxon>Bacilli</taxon>
        <taxon>Lactobacillales</taxon>
        <taxon>Carnobacteriaceae</taxon>
        <taxon>Jeotgalibaca</taxon>
    </lineage>
</organism>
<dbReference type="SUPFAM" id="SSF48019">
    <property type="entry name" value="post-AAA+ oligomerization domain-like"/>
    <property type="match status" value="1"/>
</dbReference>
<feature type="domain" description="DNA polymerase III delta subunit-like C-terminal" evidence="10">
    <location>
        <begin position="214"/>
        <end position="334"/>
    </location>
</feature>
<dbReference type="Pfam" id="PF21694">
    <property type="entry name" value="DNA_pol3_delta_C"/>
    <property type="match status" value="1"/>
</dbReference>
<dbReference type="STRING" id="708126.BW727_100523"/>
<dbReference type="NCBIfam" id="TIGR01128">
    <property type="entry name" value="holA"/>
    <property type="match status" value="1"/>
</dbReference>
<reference evidence="11 12" key="1">
    <citation type="journal article" date="2014" name="Int. J. Syst. Evol. Microbiol.">
        <title>Jeotgalibaca dankookensis gen. nov., sp. nov., a member of the family Carnobacteriaceae, isolated from seujeot (Korean traditional food).</title>
        <authorList>
            <person name="Lee D.G."/>
            <person name="Trujillo M.E."/>
            <person name="Kang H."/>
            <person name="Ahn T.Y."/>
        </authorList>
    </citation>
    <scope>NUCLEOTIDE SEQUENCE [LARGE SCALE GENOMIC DNA]</scope>
    <source>
        <strain evidence="11 12">EX-07</strain>
    </source>
</reference>
<evidence type="ECO:0000256" key="7">
    <source>
        <dbReference type="ARBA" id="ARBA00034754"/>
    </source>
</evidence>
<dbReference type="Gene3D" id="1.20.272.10">
    <property type="match status" value="1"/>
</dbReference>
<dbReference type="SUPFAM" id="SSF52540">
    <property type="entry name" value="P-loop containing nucleoside triphosphate hydrolases"/>
    <property type="match status" value="1"/>
</dbReference>
<evidence type="ECO:0000256" key="4">
    <source>
        <dbReference type="ARBA" id="ARBA00022695"/>
    </source>
</evidence>
<dbReference type="PANTHER" id="PTHR34388">
    <property type="entry name" value="DNA POLYMERASE III SUBUNIT DELTA"/>
    <property type="match status" value="1"/>
</dbReference>
<dbReference type="GO" id="GO:0009360">
    <property type="term" value="C:DNA polymerase III complex"/>
    <property type="evidence" value="ECO:0007669"/>
    <property type="project" value="InterPro"/>
</dbReference>
<dbReference type="Gene3D" id="1.10.8.60">
    <property type="match status" value="1"/>
</dbReference>
<dbReference type="Pfam" id="PF06144">
    <property type="entry name" value="DNA_pol3_delta"/>
    <property type="match status" value="1"/>
</dbReference>
<keyword evidence="4" id="KW-0548">Nucleotidyltransferase</keyword>
<evidence type="ECO:0000259" key="10">
    <source>
        <dbReference type="Pfam" id="PF21694"/>
    </source>
</evidence>
<comment type="similarity">
    <text evidence="7">Belongs to the DNA polymerase HolA subunit family.</text>
</comment>
<dbReference type="EC" id="2.7.7.7" evidence="1"/>
<dbReference type="Proteomes" id="UP000188993">
    <property type="component" value="Chromosome"/>
</dbReference>
<evidence type="ECO:0000256" key="2">
    <source>
        <dbReference type="ARBA" id="ARBA00017703"/>
    </source>
</evidence>
<evidence type="ECO:0000313" key="11">
    <source>
        <dbReference type="EMBL" id="AQS52916.1"/>
    </source>
</evidence>
<comment type="catalytic activity">
    <reaction evidence="8">
        <text>DNA(n) + a 2'-deoxyribonucleoside 5'-triphosphate = DNA(n+1) + diphosphate</text>
        <dbReference type="Rhea" id="RHEA:22508"/>
        <dbReference type="Rhea" id="RHEA-COMP:17339"/>
        <dbReference type="Rhea" id="RHEA-COMP:17340"/>
        <dbReference type="ChEBI" id="CHEBI:33019"/>
        <dbReference type="ChEBI" id="CHEBI:61560"/>
        <dbReference type="ChEBI" id="CHEBI:173112"/>
        <dbReference type="EC" id="2.7.7.7"/>
    </reaction>
</comment>
<evidence type="ECO:0000256" key="5">
    <source>
        <dbReference type="ARBA" id="ARBA00022705"/>
    </source>
</evidence>
<evidence type="ECO:0000259" key="9">
    <source>
        <dbReference type="Pfam" id="PF06144"/>
    </source>
</evidence>
<dbReference type="GO" id="GO:0003677">
    <property type="term" value="F:DNA binding"/>
    <property type="evidence" value="ECO:0007669"/>
    <property type="project" value="InterPro"/>
</dbReference>
<dbReference type="AlphaFoldDB" id="A0A1S6IMY0"/>
<dbReference type="PANTHER" id="PTHR34388:SF1">
    <property type="entry name" value="DNA POLYMERASE III SUBUNIT DELTA"/>
    <property type="match status" value="1"/>
</dbReference>
<dbReference type="InterPro" id="IPR010372">
    <property type="entry name" value="DNA_pol3_delta_N"/>
</dbReference>
<evidence type="ECO:0000256" key="1">
    <source>
        <dbReference type="ARBA" id="ARBA00012417"/>
    </source>
</evidence>
<dbReference type="EMBL" id="CP019728">
    <property type="protein sequence ID" value="AQS52916.1"/>
    <property type="molecule type" value="Genomic_DNA"/>
</dbReference>
<sequence>MNELTKIKKGEFSPVYLFLGTESFFIEEARAALLGSAMPIEDQELNVGIYNMEEVPLANALEDAESMPFFGDRRLVMIDNPYFLTGEKAKSHLEHDTSWLENYLQQPSETTILAIFAPYEKIDNRKKVSKLLKNKATMVDVKPLEPSASRNYLSQLIRNAGYQMERQSVQFFFERIDDNLSQGVRELEKLFLSARDDKIITKQMVIDLVPRNLEQNIFDIVNLVLKKQADQAIQIYRDLLLQKEEPLKINAILLSQFRLLLQVRILAKKGYQQPDMAKLLRIHPYRVKLANQQIRTLDEKVLMEAHLGLVEIETKMKTGDGLKEIQFELFMLKYAQA</sequence>
<accession>A0A1S6IMY0</accession>
<dbReference type="InterPro" id="IPR027417">
    <property type="entry name" value="P-loop_NTPase"/>
</dbReference>
<keyword evidence="6" id="KW-0239">DNA-directed DNA polymerase</keyword>
<protein>
    <recommendedName>
        <fullName evidence="2">DNA polymerase III subunit delta</fullName>
        <ecNumber evidence="1">2.7.7.7</ecNumber>
    </recommendedName>
</protein>
<dbReference type="KEGG" id="jda:BW727_100523"/>
<dbReference type="GO" id="GO:0003887">
    <property type="term" value="F:DNA-directed DNA polymerase activity"/>
    <property type="evidence" value="ECO:0007669"/>
    <property type="project" value="UniProtKB-KW"/>
</dbReference>